<keyword evidence="2 8" id="KW-0418">Kinase</keyword>
<keyword evidence="5" id="KW-0812">Transmembrane</keyword>
<evidence type="ECO:0000256" key="4">
    <source>
        <dbReference type="SAM" id="Coils"/>
    </source>
</evidence>
<dbReference type="Gene3D" id="1.20.5.1930">
    <property type="match status" value="1"/>
</dbReference>
<sequence length="380" mass="41601" precursor="true">MQLPQFAWPRFVSWARVLLAAAAPAAAYLILPGAPPPVFYGLTVLYFAYALVVALRGRSQSGMAGLLALFGDTVFFLILASYGAERMLWVASIYYLFLLTEALVFYSALEVGVIVGVCSVFCLVMPRNTVPDRTVIIAGLVACAFAVSKRQQVLEIESLRARLADAEKAAEKAGELERVRIASDFHDGPLQSFISLQMRLEILRKLMERDLNAGMSDLKQLQALAQTQVRDLRTFLHSMRPVDVDGANLVATARRAAESFQKESGIPVTFLGTNGPIGLPQEMTLEVLQMLREALHNVQKHAGASRVAVALEKTDRGLEISIDDNGHGFGFAGSYSLEELELLRLGPASLKRRARSINADLLLESRPGRGSGVKFRIPLQ</sequence>
<evidence type="ECO:0000256" key="3">
    <source>
        <dbReference type="ARBA" id="ARBA00023012"/>
    </source>
</evidence>
<dbReference type="KEGG" id="sus:Acid_7285"/>
<dbReference type="GO" id="GO:0046983">
    <property type="term" value="F:protein dimerization activity"/>
    <property type="evidence" value="ECO:0007669"/>
    <property type="project" value="InterPro"/>
</dbReference>
<feature type="transmembrane region" description="Helical" evidence="5">
    <location>
        <begin position="12"/>
        <end position="31"/>
    </location>
</feature>
<dbReference type="SUPFAM" id="SSF55874">
    <property type="entry name" value="ATPase domain of HSP90 chaperone/DNA topoisomerase II/histidine kinase"/>
    <property type="match status" value="1"/>
</dbReference>
<accession>Q01Q74</accession>
<dbReference type="InterPro" id="IPR003594">
    <property type="entry name" value="HATPase_dom"/>
</dbReference>
<evidence type="ECO:0000313" key="8">
    <source>
        <dbReference type="EMBL" id="ABJ88196.1"/>
    </source>
</evidence>
<feature type="coiled-coil region" evidence="4">
    <location>
        <begin position="149"/>
        <end position="176"/>
    </location>
</feature>
<keyword evidence="4" id="KW-0175">Coiled coil</keyword>
<evidence type="ECO:0000259" key="7">
    <source>
        <dbReference type="Pfam" id="PF07730"/>
    </source>
</evidence>
<dbReference type="EMBL" id="CP000473">
    <property type="protein sequence ID" value="ABJ88196.1"/>
    <property type="molecule type" value="Genomic_DNA"/>
</dbReference>
<name>Q01Q74_SOLUE</name>
<dbReference type="Gene3D" id="3.30.565.10">
    <property type="entry name" value="Histidine kinase-like ATPase, C-terminal domain"/>
    <property type="match status" value="1"/>
</dbReference>
<evidence type="ECO:0000259" key="6">
    <source>
        <dbReference type="Pfam" id="PF02518"/>
    </source>
</evidence>
<reference evidence="8" key="1">
    <citation type="submission" date="2006-10" db="EMBL/GenBank/DDBJ databases">
        <title>Complete sequence of Solibacter usitatus Ellin6076.</title>
        <authorList>
            <consortium name="US DOE Joint Genome Institute"/>
            <person name="Copeland A."/>
            <person name="Lucas S."/>
            <person name="Lapidus A."/>
            <person name="Barry K."/>
            <person name="Detter J.C."/>
            <person name="Glavina del Rio T."/>
            <person name="Hammon N."/>
            <person name="Israni S."/>
            <person name="Dalin E."/>
            <person name="Tice H."/>
            <person name="Pitluck S."/>
            <person name="Thompson L.S."/>
            <person name="Brettin T."/>
            <person name="Bruce D."/>
            <person name="Han C."/>
            <person name="Tapia R."/>
            <person name="Gilna P."/>
            <person name="Schmutz J."/>
            <person name="Larimer F."/>
            <person name="Land M."/>
            <person name="Hauser L."/>
            <person name="Kyrpides N."/>
            <person name="Mikhailova N."/>
            <person name="Janssen P.H."/>
            <person name="Kuske C.R."/>
            <person name="Richardson P."/>
        </authorList>
    </citation>
    <scope>NUCLEOTIDE SEQUENCE</scope>
    <source>
        <strain evidence="8">Ellin6076</strain>
    </source>
</reference>
<dbReference type="GO" id="GO:0000155">
    <property type="term" value="F:phosphorelay sensor kinase activity"/>
    <property type="evidence" value="ECO:0007669"/>
    <property type="project" value="InterPro"/>
</dbReference>
<feature type="transmembrane region" description="Helical" evidence="5">
    <location>
        <begin position="103"/>
        <end position="124"/>
    </location>
</feature>
<keyword evidence="1" id="KW-0808">Transferase</keyword>
<feature type="transmembrane region" description="Helical" evidence="5">
    <location>
        <begin position="62"/>
        <end position="83"/>
    </location>
</feature>
<dbReference type="PANTHER" id="PTHR24421:SF55">
    <property type="entry name" value="SENSOR HISTIDINE KINASE YDFH"/>
    <property type="match status" value="1"/>
</dbReference>
<dbReference type="InterPro" id="IPR036890">
    <property type="entry name" value="HATPase_C_sf"/>
</dbReference>
<feature type="transmembrane region" description="Helical" evidence="5">
    <location>
        <begin position="37"/>
        <end position="55"/>
    </location>
</feature>
<dbReference type="Pfam" id="PF02518">
    <property type="entry name" value="HATPase_c"/>
    <property type="match status" value="1"/>
</dbReference>
<dbReference type="GO" id="GO:0016020">
    <property type="term" value="C:membrane"/>
    <property type="evidence" value="ECO:0007669"/>
    <property type="project" value="InterPro"/>
</dbReference>
<protein>
    <submittedName>
        <fullName evidence="8">Integral membrane sensor signal transduction histidine kinase</fullName>
    </submittedName>
</protein>
<organism evidence="8">
    <name type="scientific">Solibacter usitatus (strain Ellin6076)</name>
    <dbReference type="NCBI Taxonomy" id="234267"/>
    <lineage>
        <taxon>Bacteria</taxon>
        <taxon>Pseudomonadati</taxon>
        <taxon>Acidobacteriota</taxon>
        <taxon>Terriglobia</taxon>
        <taxon>Bryobacterales</taxon>
        <taxon>Solibacteraceae</taxon>
        <taxon>Candidatus Solibacter</taxon>
    </lineage>
</organism>
<dbReference type="InterPro" id="IPR050482">
    <property type="entry name" value="Sensor_HK_TwoCompSys"/>
</dbReference>
<dbReference type="HOGENOM" id="CLU_727405_0_0_0"/>
<dbReference type="InParanoid" id="Q01Q74"/>
<dbReference type="Pfam" id="PF07730">
    <property type="entry name" value="HisKA_3"/>
    <property type="match status" value="1"/>
</dbReference>
<dbReference type="AlphaFoldDB" id="Q01Q74"/>
<evidence type="ECO:0000256" key="2">
    <source>
        <dbReference type="ARBA" id="ARBA00022777"/>
    </source>
</evidence>
<dbReference type="PANTHER" id="PTHR24421">
    <property type="entry name" value="NITRATE/NITRITE SENSOR PROTEIN NARX-RELATED"/>
    <property type="match status" value="1"/>
</dbReference>
<dbReference type="eggNOG" id="COG4585">
    <property type="taxonomic scope" value="Bacteria"/>
</dbReference>
<keyword evidence="5" id="KW-0472">Membrane</keyword>
<dbReference type="STRING" id="234267.Acid_7285"/>
<dbReference type="CDD" id="cd16917">
    <property type="entry name" value="HATPase_UhpB-NarQ-NarX-like"/>
    <property type="match status" value="1"/>
</dbReference>
<feature type="domain" description="Signal transduction histidine kinase subgroup 3 dimerisation and phosphoacceptor" evidence="7">
    <location>
        <begin position="177"/>
        <end position="243"/>
    </location>
</feature>
<feature type="domain" description="Histidine kinase/HSP90-like ATPase" evidence="6">
    <location>
        <begin position="287"/>
        <end position="379"/>
    </location>
</feature>
<gene>
    <name evidence="8" type="ordered locus">Acid_7285</name>
</gene>
<keyword evidence="5" id="KW-1133">Transmembrane helix</keyword>
<dbReference type="InterPro" id="IPR011712">
    <property type="entry name" value="Sig_transdc_His_kin_sub3_dim/P"/>
</dbReference>
<evidence type="ECO:0000256" key="5">
    <source>
        <dbReference type="SAM" id="Phobius"/>
    </source>
</evidence>
<keyword evidence="3" id="KW-0902">Two-component regulatory system</keyword>
<dbReference type="OrthoDB" id="9781904at2"/>
<proteinExistence type="predicted"/>
<evidence type="ECO:0000256" key="1">
    <source>
        <dbReference type="ARBA" id="ARBA00022679"/>
    </source>
</evidence>